<keyword evidence="2" id="KW-1185">Reference proteome</keyword>
<accession>A0AAF0UFL7</accession>
<name>A0AAF0UFL7_SOLVR</name>
<gene>
    <name evidence="1" type="ORF">MTR67_038680</name>
</gene>
<sequence length="18" mass="2179">MTEADIQTINKEERQDEE</sequence>
<organism evidence="1 2">
    <name type="scientific">Solanum verrucosum</name>
    <dbReference type="NCBI Taxonomy" id="315347"/>
    <lineage>
        <taxon>Eukaryota</taxon>
        <taxon>Viridiplantae</taxon>
        <taxon>Streptophyta</taxon>
        <taxon>Embryophyta</taxon>
        <taxon>Tracheophyta</taxon>
        <taxon>Spermatophyta</taxon>
        <taxon>Magnoliopsida</taxon>
        <taxon>eudicotyledons</taxon>
        <taxon>Gunneridae</taxon>
        <taxon>Pentapetalae</taxon>
        <taxon>asterids</taxon>
        <taxon>lamiids</taxon>
        <taxon>Solanales</taxon>
        <taxon>Solanaceae</taxon>
        <taxon>Solanoideae</taxon>
        <taxon>Solaneae</taxon>
        <taxon>Solanum</taxon>
    </lineage>
</organism>
<proteinExistence type="predicted"/>
<evidence type="ECO:0000313" key="1">
    <source>
        <dbReference type="EMBL" id="WMV45295.1"/>
    </source>
</evidence>
<protein>
    <submittedName>
        <fullName evidence="1">Uncharacterized protein</fullName>
    </submittedName>
</protein>
<reference evidence="1" key="1">
    <citation type="submission" date="2023-08" db="EMBL/GenBank/DDBJ databases">
        <title>A de novo genome assembly of Solanum verrucosum Schlechtendal, a Mexican diploid species geographically isolated from the other diploid A-genome species in potato relatives.</title>
        <authorList>
            <person name="Hosaka K."/>
        </authorList>
    </citation>
    <scope>NUCLEOTIDE SEQUENCE</scope>
    <source>
        <tissue evidence="1">Young leaves</tissue>
    </source>
</reference>
<evidence type="ECO:0000313" key="2">
    <source>
        <dbReference type="Proteomes" id="UP001234989"/>
    </source>
</evidence>
<dbReference type="AlphaFoldDB" id="A0AAF0UFL7"/>
<dbReference type="EMBL" id="CP133620">
    <property type="protein sequence ID" value="WMV45295.1"/>
    <property type="molecule type" value="Genomic_DNA"/>
</dbReference>
<dbReference type="Proteomes" id="UP001234989">
    <property type="component" value="Chromosome 9"/>
</dbReference>